<evidence type="ECO:0000313" key="3">
    <source>
        <dbReference type="Proteomes" id="UP000018087"/>
    </source>
</evidence>
<keyword evidence="3" id="KW-1185">Reference proteome</keyword>
<dbReference type="EMBL" id="KI440845">
    <property type="protein sequence ID" value="ERS99002.1"/>
    <property type="molecule type" value="Genomic_DNA"/>
</dbReference>
<gene>
    <name evidence="2" type="ORF">HMPREF1624_04197</name>
</gene>
<feature type="compositionally biased region" description="Basic residues" evidence="1">
    <location>
        <begin position="20"/>
        <end position="29"/>
    </location>
</feature>
<feature type="compositionally biased region" description="Low complexity" evidence="1">
    <location>
        <begin position="80"/>
        <end position="91"/>
    </location>
</feature>
<protein>
    <submittedName>
        <fullName evidence="2">Uncharacterized protein</fullName>
    </submittedName>
</protein>
<name>U7PTU3_SPOS1</name>
<feature type="compositionally biased region" description="Basic and acidic residues" evidence="1">
    <location>
        <begin position="150"/>
        <end position="161"/>
    </location>
</feature>
<reference evidence="3" key="1">
    <citation type="journal article" date="2014" name="Genome Announc.">
        <title>Genome sequence of the pathogenic fungus Sporothrix schenckii (ATCC 58251).</title>
        <authorList>
            <person name="Cuomo C.A."/>
            <person name="Rodriguez-Del Valle N."/>
            <person name="Perez-Sanchez L."/>
            <person name="Abouelleil A."/>
            <person name="Goldberg J."/>
            <person name="Young S."/>
            <person name="Zeng Q."/>
            <person name="Birren B.W."/>
        </authorList>
    </citation>
    <scope>NUCLEOTIDE SEQUENCE [LARGE SCALE GENOMIC DNA]</scope>
    <source>
        <strain evidence="3">ATCC 58251 / de Perez 2211183</strain>
    </source>
</reference>
<dbReference type="AlphaFoldDB" id="U7PTU3"/>
<feature type="region of interest" description="Disordered" evidence="1">
    <location>
        <begin position="138"/>
        <end position="161"/>
    </location>
</feature>
<sequence length="161" mass="17359">MEQWYGTAPGLPVSSSPRVVHVRPVRPHRPLPTLPIKVKMEPESDDEKPSAWESPPNTHQSISGDRPPSVMSVWSDNGTSSSSSSASSSASGADEPNGSSQHSNWRPRRPPPTPLRDLDSLDAWETSLQATLRYHGLAGFLDEGGGGDAKPTHRDSLAYAQ</sequence>
<evidence type="ECO:0000256" key="1">
    <source>
        <dbReference type="SAM" id="MobiDB-lite"/>
    </source>
</evidence>
<accession>U7PTU3</accession>
<proteinExistence type="predicted"/>
<evidence type="ECO:0000313" key="2">
    <source>
        <dbReference type="EMBL" id="ERS99002.1"/>
    </source>
</evidence>
<feature type="region of interest" description="Disordered" evidence="1">
    <location>
        <begin position="1"/>
        <end position="122"/>
    </location>
</feature>
<organism evidence="2 3">
    <name type="scientific">Sporothrix schenckii (strain ATCC 58251 / de Perez 2211183)</name>
    <name type="common">Rose-picker's disease fungus</name>
    <dbReference type="NCBI Taxonomy" id="1391915"/>
    <lineage>
        <taxon>Eukaryota</taxon>
        <taxon>Fungi</taxon>
        <taxon>Dikarya</taxon>
        <taxon>Ascomycota</taxon>
        <taxon>Pezizomycotina</taxon>
        <taxon>Sordariomycetes</taxon>
        <taxon>Sordariomycetidae</taxon>
        <taxon>Ophiostomatales</taxon>
        <taxon>Ophiostomataceae</taxon>
        <taxon>Sporothrix</taxon>
    </lineage>
</organism>
<feature type="compositionally biased region" description="Basic and acidic residues" evidence="1">
    <location>
        <begin position="38"/>
        <end position="50"/>
    </location>
</feature>
<dbReference type="Proteomes" id="UP000018087">
    <property type="component" value="Unassembled WGS sequence"/>
</dbReference>
<dbReference type="HOGENOM" id="CLU_1644818_0_0_1"/>